<name>A0A0B0PSW0_GOSAR</name>
<reference evidence="2" key="1">
    <citation type="submission" date="2014-09" db="EMBL/GenBank/DDBJ databases">
        <authorList>
            <person name="Mudge J."/>
            <person name="Ramaraj T."/>
            <person name="Lindquist I.E."/>
            <person name="Bharti A.K."/>
            <person name="Sundararajan A."/>
            <person name="Cameron C.T."/>
            <person name="Woodward J.E."/>
            <person name="May G.D."/>
            <person name="Brubaker C."/>
            <person name="Broadhvest J."/>
            <person name="Wilkins T.A."/>
        </authorList>
    </citation>
    <scope>NUCLEOTIDE SEQUENCE</scope>
    <source>
        <strain evidence="2">cv. AKA8401</strain>
    </source>
</reference>
<proteinExistence type="predicted"/>
<organism evidence="1 2">
    <name type="scientific">Gossypium arboreum</name>
    <name type="common">Tree cotton</name>
    <name type="synonym">Gossypium nanking</name>
    <dbReference type="NCBI Taxonomy" id="29729"/>
    <lineage>
        <taxon>Eukaryota</taxon>
        <taxon>Viridiplantae</taxon>
        <taxon>Streptophyta</taxon>
        <taxon>Embryophyta</taxon>
        <taxon>Tracheophyta</taxon>
        <taxon>Spermatophyta</taxon>
        <taxon>Magnoliopsida</taxon>
        <taxon>eudicotyledons</taxon>
        <taxon>Gunneridae</taxon>
        <taxon>Pentapetalae</taxon>
        <taxon>rosids</taxon>
        <taxon>malvids</taxon>
        <taxon>Malvales</taxon>
        <taxon>Malvaceae</taxon>
        <taxon>Malvoideae</taxon>
        <taxon>Gossypium</taxon>
    </lineage>
</organism>
<gene>
    <name evidence="1" type="ORF">F383_08480</name>
</gene>
<sequence>MISRIISGLKVRRLYAGNISGFKVSKALC</sequence>
<keyword evidence="2" id="KW-1185">Reference proteome</keyword>
<protein>
    <submittedName>
        <fullName evidence="1">Uncharacterized protein</fullName>
    </submittedName>
</protein>
<dbReference type="Proteomes" id="UP000032142">
    <property type="component" value="Unassembled WGS sequence"/>
</dbReference>
<accession>A0A0B0PSW0</accession>
<dbReference type="EMBL" id="KN436918">
    <property type="protein sequence ID" value="KHG26496.1"/>
    <property type="molecule type" value="Genomic_DNA"/>
</dbReference>
<dbReference type="AlphaFoldDB" id="A0A0B0PSW0"/>
<evidence type="ECO:0000313" key="2">
    <source>
        <dbReference type="Proteomes" id="UP000032142"/>
    </source>
</evidence>
<evidence type="ECO:0000313" key="1">
    <source>
        <dbReference type="EMBL" id="KHG26496.1"/>
    </source>
</evidence>